<accession>A0A0Z8UGF8</accession>
<sequence length="122" mass="14255">MNDYKAKQELITLSEEIRQHTLWGLIPEMAKWDCTELGAYLPAISLPAFIYSLTVKNGVMSYAVTCFEQFTKHTEIYEINATLWEFMVKLQAVIDSQTEKEFRQNLLEVLCMEVCFVSEWDD</sequence>
<evidence type="ECO:0000313" key="2">
    <source>
        <dbReference type="Proteomes" id="UP000074903"/>
    </source>
</evidence>
<reference evidence="1 2" key="1">
    <citation type="submission" date="2016-02" db="EMBL/GenBank/DDBJ databases">
        <authorList>
            <consortium name="Pathogen Informatics"/>
        </authorList>
    </citation>
    <scope>NUCLEOTIDE SEQUENCE [LARGE SCALE GENOMIC DNA]</scope>
    <source>
        <strain evidence="1 2">SS993</strain>
    </source>
</reference>
<proteinExistence type="predicted"/>
<organism evidence="1 2">
    <name type="scientific">Streptococcus suis</name>
    <dbReference type="NCBI Taxonomy" id="1307"/>
    <lineage>
        <taxon>Bacteria</taxon>
        <taxon>Bacillati</taxon>
        <taxon>Bacillota</taxon>
        <taxon>Bacilli</taxon>
        <taxon>Lactobacillales</taxon>
        <taxon>Streptococcaceae</taxon>
        <taxon>Streptococcus</taxon>
    </lineage>
</organism>
<gene>
    <name evidence="1" type="ORF">ERS132531_00295</name>
</gene>
<protein>
    <submittedName>
        <fullName evidence="1">Uncharacterized protein</fullName>
    </submittedName>
</protein>
<dbReference type="EMBL" id="FILX01000003">
    <property type="protein sequence ID" value="CYX37228.1"/>
    <property type="molecule type" value="Genomic_DNA"/>
</dbReference>
<dbReference type="Proteomes" id="UP000074903">
    <property type="component" value="Unassembled WGS sequence"/>
</dbReference>
<name>A0A0Z8UGF8_STRSU</name>
<dbReference type="AlphaFoldDB" id="A0A0Z8UGF8"/>
<evidence type="ECO:0000313" key="1">
    <source>
        <dbReference type="EMBL" id="CYX37228.1"/>
    </source>
</evidence>
<dbReference type="RefSeq" id="WP_044765048.1">
    <property type="nucleotide sequence ID" value="NZ_CEHB01000054.1"/>
</dbReference>